<reference evidence="2" key="2">
    <citation type="submission" date="2022-01" db="EMBL/GenBank/DDBJ databases">
        <authorList>
            <person name="Yamashiro T."/>
            <person name="Shiraishi A."/>
            <person name="Satake H."/>
            <person name="Nakayama K."/>
        </authorList>
    </citation>
    <scope>NUCLEOTIDE SEQUENCE</scope>
</reference>
<sequence>MEPMSRQSTTLAGEAAQTSKNVHPYVNRWWYVRDVVVVVMVLRQLGQAPSKARLLQRDVDSEYRGDGDGIVMVRKPFSTIAWNEGILEAWGPDFVVSEYDDPWEWLPQYLSQHRSKKAQSGSETHIKESTITWRQKKQDCTIVSTAEVEYVSLHMCGAQVILMRTQLMNYGFSFDKIPSAWSCVMQSTLPTKGMRSIISTVSISLEGFLSSILLLMVIIVATVIVMVIKVIVVIAIVGVVIVVAIIGVVVVVMIFGIVVVVRIIGIVVVGGGVPSIVKLSFVIIGFLHRITL</sequence>
<evidence type="ECO:0000313" key="3">
    <source>
        <dbReference type="Proteomes" id="UP001151760"/>
    </source>
</evidence>
<dbReference type="Proteomes" id="UP001151760">
    <property type="component" value="Unassembled WGS sequence"/>
</dbReference>
<proteinExistence type="predicted"/>
<comment type="caution">
    <text evidence="2">The sequence shown here is derived from an EMBL/GenBank/DDBJ whole genome shotgun (WGS) entry which is preliminary data.</text>
</comment>
<keyword evidence="1" id="KW-0472">Membrane</keyword>
<dbReference type="EMBL" id="BQNB010015711">
    <property type="protein sequence ID" value="GJT43235.1"/>
    <property type="molecule type" value="Genomic_DNA"/>
</dbReference>
<organism evidence="2 3">
    <name type="scientific">Tanacetum coccineum</name>
    <dbReference type="NCBI Taxonomy" id="301880"/>
    <lineage>
        <taxon>Eukaryota</taxon>
        <taxon>Viridiplantae</taxon>
        <taxon>Streptophyta</taxon>
        <taxon>Embryophyta</taxon>
        <taxon>Tracheophyta</taxon>
        <taxon>Spermatophyta</taxon>
        <taxon>Magnoliopsida</taxon>
        <taxon>eudicotyledons</taxon>
        <taxon>Gunneridae</taxon>
        <taxon>Pentapetalae</taxon>
        <taxon>asterids</taxon>
        <taxon>campanulids</taxon>
        <taxon>Asterales</taxon>
        <taxon>Asteraceae</taxon>
        <taxon>Asteroideae</taxon>
        <taxon>Anthemideae</taxon>
        <taxon>Anthemidinae</taxon>
        <taxon>Tanacetum</taxon>
    </lineage>
</organism>
<keyword evidence="3" id="KW-1185">Reference proteome</keyword>
<name>A0ABQ5DVM9_9ASTR</name>
<feature type="transmembrane region" description="Helical" evidence="1">
    <location>
        <begin position="235"/>
        <end position="257"/>
    </location>
</feature>
<gene>
    <name evidence="2" type="ORF">Tco_0951950</name>
</gene>
<evidence type="ECO:0000313" key="2">
    <source>
        <dbReference type="EMBL" id="GJT43235.1"/>
    </source>
</evidence>
<keyword evidence="1" id="KW-0812">Transmembrane</keyword>
<keyword evidence="1" id="KW-1133">Transmembrane helix</keyword>
<reference evidence="2" key="1">
    <citation type="journal article" date="2022" name="Int. J. Mol. Sci.">
        <title>Draft Genome of Tanacetum Coccineum: Genomic Comparison of Closely Related Tanacetum-Family Plants.</title>
        <authorList>
            <person name="Yamashiro T."/>
            <person name="Shiraishi A."/>
            <person name="Nakayama K."/>
            <person name="Satake H."/>
        </authorList>
    </citation>
    <scope>NUCLEOTIDE SEQUENCE</scope>
</reference>
<feature type="transmembrane region" description="Helical" evidence="1">
    <location>
        <begin position="263"/>
        <end position="287"/>
    </location>
</feature>
<protein>
    <submittedName>
        <fullName evidence="2">Uncharacterized protein</fullName>
    </submittedName>
</protein>
<feature type="transmembrane region" description="Helical" evidence="1">
    <location>
        <begin position="208"/>
        <end position="228"/>
    </location>
</feature>
<evidence type="ECO:0000256" key="1">
    <source>
        <dbReference type="SAM" id="Phobius"/>
    </source>
</evidence>
<accession>A0ABQ5DVM9</accession>